<protein>
    <submittedName>
        <fullName evidence="1">Uncharacterized protein</fullName>
    </submittedName>
</protein>
<accession>A0A1Y2HVY8</accession>
<evidence type="ECO:0000313" key="1">
    <source>
        <dbReference type="EMBL" id="ORZ38785.1"/>
    </source>
</evidence>
<reference evidence="1 2" key="1">
    <citation type="submission" date="2016-07" db="EMBL/GenBank/DDBJ databases">
        <title>Pervasive Adenine N6-methylation of Active Genes in Fungi.</title>
        <authorList>
            <consortium name="DOE Joint Genome Institute"/>
            <person name="Mondo S.J."/>
            <person name="Dannebaum R.O."/>
            <person name="Kuo R.C."/>
            <person name="Labutti K."/>
            <person name="Haridas S."/>
            <person name="Kuo A."/>
            <person name="Salamov A."/>
            <person name="Ahrendt S.R."/>
            <person name="Lipzen A."/>
            <person name="Sullivan W."/>
            <person name="Andreopoulos W.B."/>
            <person name="Clum A."/>
            <person name="Lindquist E."/>
            <person name="Daum C."/>
            <person name="Ramamoorthy G.K."/>
            <person name="Gryganskyi A."/>
            <person name="Culley D."/>
            <person name="Magnuson J.K."/>
            <person name="James T.Y."/>
            <person name="O'Malley M.A."/>
            <person name="Stajich J.E."/>
            <person name="Spatafora J.W."/>
            <person name="Visel A."/>
            <person name="Grigoriev I.V."/>
        </authorList>
    </citation>
    <scope>NUCLEOTIDE SEQUENCE [LARGE SCALE GENOMIC DNA]</scope>
    <source>
        <strain evidence="1 2">PL171</strain>
    </source>
</reference>
<dbReference type="AlphaFoldDB" id="A0A1Y2HVY8"/>
<sequence length="61" mass="6241">MQIVPIASASAIIHGLYSCPPALFPLTHQGLGSALPAASCPCFQSLATTAVVPLLVIGYVY</sequence>
<organism evidence="1 2">
    <name type="scientific">Catenaria anguillulae PL171</name>
    <dbReference type="NCBI Taxonomy" id="765915"/>
    <lineage>
        <taxon>Eukaryota</taxon>
        <taxon>Fungi</taxon>
        <taxon>Fungi incertae sedis</taxon>
        <taxon>Blastocladiomycota</taxon>
        <taxon>Blastocladiomycetes</taxon>
        <taxon>Blastocladiales</taxon>
        <taxon>Catenariaceae</taxon>
        <taxon>Catenaria</taxon>
    </lineage>
</organism>
<evidence type="ECO:0000313" key="2">
    <source>
        <dbReference type="Proteomes" id="UP000193411"/>
    </source>
</evidence>
<name>A0A1Y2HVY8_9FUNG</name>
<comment type="caution">
    <text evidence="1">The sequence shown here is derived from an EMBL/GenBank/DDBJ whole genome shotgun (WGS) entry which is preliminary data.</text>
</comment>
<dbReference type="Proteomes" id="UP000193411">
    <property type="component" value="Unassembled WGS sequence"/>
</dbReference>
<gene>
    <name evidence="1" type="ORF">BCR44DRAFT_1427790</name>
</gene>
<keyword evidence="2" id="KW-1185">Reference proteome</keyword>
<proteinExistence type="predicted"/>
<dbReference type="EMBL" id="MCFL01000007">
    <property type="protein sequence ID" value="ORZ38785.1"/>
    <property type="molecule type" value="Genomic_DNA"/>
</dbReference>